<gene>
    <name evidence="2" type="ORF">PLEPLA_LOCUS47873</name>
</gene>
<accession>A0A9N7ZDG6</accession>
<organism evidence="2 3">
    <name type="scientific">Pleuronectes platessa</name>
    <name type="common">European plaice</name>
    <dbReference type="NCBI Taxonomy" id="8262"/>
    <lineage>
        <taxon>Eukaryota</taxon>
        <taxon>Metazoa</taxon>
        <taxon>Chordata</taxon>
        <taxon>Craniata</taxon>
        <taxon>Vertebrata</taxon>
        <taxon>Euteleostomi</taxon>
        <taxon>Actinopterygii</taxon>
        <taxon>Neopterygii</taxon>
        <taxon>Teleostei</taxon>
        <taxon>Neoteleostei</taxon>
        <taxon>Acanthomorphata</taxon>
        <taxon>Carangaria</taxon>
        <taxon>Pleuronectiformes</taxon>
        <taxon>Pleuronectoidei</taxon>
        <taxon>Pleuronectidae</taxon>
        <taxon>Pleuronectes</taxon>
    </lineage>
</organism>
<evidence type="ECO:0000256" key="1">
    <source>
        <dbReference type="SAM" id="MobiDB-lite"/>
    </source>
</evidence>
<reference evidence="2" key="1">
    <citation type="submission" date="2020-03" db="EMBL/GenBank/DDBJ databases">
        <authorList>
            <person name="Weist P."/>
        </authorList>
    </citation>
    <scope>NUCLEOTIDE SEQUENCE</scope>
</reference>
<proteinExistence type="predicted"/>
<sequence length="154" mass="16904">MLQREQRTTTTVVLGDNPPYLLSHRGTREGLSEVCQGEADTAPPHLFLPAPGGETLTEELEAVEDEVGRQPDAASVVREPGTLPLREVVSENGFTLAAKASFGFSTFDECYKPREEETRRRRGKKGYTAPSDEWAPTSGQKGSRTNTLSVLQVR</sequence>
<feature type="region of interest" description="Disordered" evidence="1">
    <location>
        <begin position="112"/>
        <end position="154"/>
    </location>
</feature>
<keyword evidence="3" id="KW-1185">Reference proteome</keyword>
<dbReference type="Proteomes" id="UP001153269">
    <property type="component" value="Unassembled WGS sequence"/>
</dbReference>
<evidence type="ECO:0000313" key="3">
    <source>
        <dbReference type="Proteomes" id="UP001153269"/>
    </source>
</evidence>
<dbReference type="EMBL" id="CADEAL010004458">
    <property type="protein sequence ID" value="CAB1460036.1"/>
    <property type="molecule type" value="Genomic_DNA"/>
</dbReference>
<feature type="compositionally biased region" description="Polar residues" evidence="1">
    <location>
        <begin position="137"/>
        <end position="154"/>
    </location>
</feature>
<evidence type="ECO:0000313" key="2">
    <source>
        <dbReference type="EMBL" id="CAB1460036.1"/>
    </source>
</evidence>
<dbReference type="AlphaFoldDB" id="A0A9N7ZDG6"/>
<name>A0A9N7ZDG6_PLEPL</name>
<comment type="caution">
    <text evidence="2">The sequence shown here is derived from an EMBL/GenBank/DDBJ whole genome shotgun (WGS) entry which is preliminary data.</text>
</comment>
<protein>
    <submittedName>
        <fullName evidence="2">Uncharacterized protein</fullName>
    </submittedName>
</protein>